<dbReference type="AlphaFoldDB" id="A0A848M137"/>
<evidence type="ECO:0000256" key="1">
    <source>
        <dbReference type="SAM" id="SignalP"/>
    </source>
</evidence>
<keyword evidence="3" id="KW-1185">Reference proteome</keyword>
<proteinExistence type="predicted"/>
<keyword evidence="1" id="KW-0732">Signal</keyword>
<comment type="caution">
    <text evidence="2">The sequence shown here is derived from an EMBL/GenBank/DDBJ whole genome shotgun (WGS) entry which is preliminary data.</text>
</comment>
<dbReference type="PROSITE" id="PS51257">
    <property type="entry name" value="PROKAR_LIPOPROTEIN"/>
    <property type="match status" value="1"/>
</dbReference>
<dbReference type="EMBL" id="JABBJJ010000665">
    <property type="protein sequence ID" value="NMO23571.1"/>
    <property type="molecule type" value="Genomic_DNA"/>
</dbReference>
<dbReference type="Proteomes" id="UP000518300">
    <property type="component" value="Unassembled WGS sequence"/>
</dbReference>
<protein>
    <recommendedName>
        <fullName evidence="4">Lipoprotein</fullName>
    </recommendedName>
</protein>
<evidence type="ECO:0008006" key="4">
    <source>
        <dbReference type="Google" id="ProtNLM"/>
    </source>
</evidence>
<organism evidence="2 3">
    <name type="scientific">Pyxidicoccus fallax</name>
    <dbReference type="NCBI Taxonomy" id="394095"/>
    <lineage>
        <taxon>Bacteria</taxon>
        <taxon>Pseudomonadati</taxon>
        <taxon>Myxococcota</taxon>
        <taxon>Myxococcia</taxon>
        <taxon>Myxococcales</taxon>
        <taxon>Cystobacterineae</taxon>
        <taxon>Myxococcaceae</taxon>
        <taxon>Pyxidicoccus</taxon>
    </lineage>
</organism>
<name>A0A848M137_9BACT</name>
<feature type="chain" id="PRO_5032409116" description="Lipoprotein" evidence="1">
    <location>
        <begin position="24"/>
        <end position="205"/>
    </location>
</feature>
<feature type="signal peptide" evidence="1">
    <location>
        <begin position="1"/>
        <end position="23"/>
    </location>
</feature>
<reference evidence="2 3" key="1">
    <citation type="submission" date="2020-04" db="EMBL/GenBank/DDBJ databases">
        <title>Draft genome of Pyxidicoccus fallax type strain.</title>
        <authorList>
            <person name="Whitworth D.E."/>
        </authorList>
    </citation>
    <scope>NUCLEOTIDE SEQUENCE [LARGE SCALE GENOMIC DNA]</scope>
    <source>
        <strain evidence="2 3">DSM 14698</strain>
    </source>
</reference>
<accession>A0A848M137</accession>
<dbReference type="RefSeq" id="WP_169352624.1">
    <property type="nucleotide sequence ID" value="NZ_JABBJJ010000665.1"/>
</dbReference>
<gene>
    <name evidence="2" type="ORF">HG543_53275</name>
</gene>
<evidence type="ECO:0000313" key="3">
    <source>
        <dbReference type="Proteomes" id="UP000518300"/>
    </source>
</evidence>
<sequence length="205" mass="22943">MTLRTPMMLMVLLTLAGCGSSRGGLVPLATGPQPEPVLTLVWVGRGEAERLEGGTWKRIPEFDYEFTVEQRRYASHWESVKSLRRRHPGYDGSAGPREQTMFFRLDYTAPDSQGRVASTIRSSLGDGTGHADPEFRQAAMEMKPDVSRFAPFNRYRISQVYAYERGALEETVELLDGETPWVRNSEKATLFAPHQFASAPTSAAR</sequence>
<evidence type="ECO:0000313" key="2">
    <source>
        <dbReference type="EMBL" id="NMO23571.1"/>
    </source>
</evidence>